<proteinExistence type="predicted"/>
<keyword evidence="2" id="KW-0328">Glycosyltransferase</keyword>
<protein>
    <submittedName>
        <fullName evidence="2">Alpha-1:3-mannosyl-glycoprotein 4-beta-N-acetylglucosaminyltransferase B-like protein</fullName>
    </submittedName>
</protein>
<feature type="domain" description="MGAT4 conserved region" evidence="1">
    <location>
        <begin position="55"/>
        <end position="149"/>
    </location>
</feature>
<dbReference type="InterPro" id="IPR057279">
    <property type="entry name" value="MGAT4"/>
</dbReference>
<keyword evidence="3" id="KW-1185">Reference proteome</keyword>
<dbReference type="Pfam" id="PF04666">
    <property type="entry name" value="MGAT4_cons"/>
    <property type="match status" value="1"/>
</dbReference>
<dbReference type="PANTHER" id="PTHR12062:SF9">
    <property type="entry name" value="ALPHA-1,3-MANNOSYL-GLYCOPROTEIN 4-BETA-N-ACETYLGLUCOSAMINYLTRANSFERASE A, ISOFORM A"/>
    <property type="match status" value="1"/>
</dbReference>
<dbReference type="AlphaFoldDB" id="A0A443QWZ5"/>
<feature type="non-terminal residue" evidence="2">
    <location>
        <position position="149"/>
    </location>
</feature>
<keyword evidence="2" id="KW-0808">Transferase</keyword>
<name>A0A443QWZ5_9ACAR</name>
<dbReference type="InterPro" id="IPR006759">
    <property type="entry name" value="Glyco_transf_54"/>
</dbReference>
<comment type="caution">
    <text evidence="2">The sequence shown here is derived from an EMBL/GenBank/DDBJ whole genome shotgun (WGS) entry which is preliminary data.</text>
</comment>
<reference evidence="2 3" key="1">
    <citation type="journal article" date="2018" name="Gigascience">
        <title>Genomes of trombidid mites reveal novel predicted allergens and laterally-transferred genes associated with secondary metabolism.</title>
        <authorList>
            <person name="Dong X."/>
            <person name="Chaisiri K."/>
            <person name="Xia D."/>
            <person name="Armstrong S.D."/>
            <person name="Fang Y."/>
            <person name="Donnelly M.J."/>
            <person name="Kadowaki T."/>
            <person name="McGarry J.W."/>
            <person name="Darby A.C."/>
            <person name="Makepeace B.L."/>
        </authorList>
    </citation>
    <scope>NUCLEOTIDE SEQUENCE [LARGE SCALE GENOMIC DNA]</scope>
    <source>
        <strain evidence="2">UoL-UT</strain>
    </source>
</reference>
<accession>A0A443QWZ5</accession>
<dbReference type="Proteomes" id="UP000288716">
    <property type="component" value="Unassembled WGS sequence"/>
</dbReference>
<dbReference type="GO" id="GO:0006487">
    <property type="term" value="P:protein N-linked glycosylation"/>
    <property type="evidence" value="ECO:0007669"/>
    <property type="project" value="TreeGrafter"/>
</dbReference>
<gene>
    <name evidence="2" type="ORF">B4U80_05228</name>
</gene>
<dbReference type="GO" id="GO:0008375">
    <property type="term" value="F:acetylglucosaminyltransferase activity"/>
    <property type="evidence" value="ECO:0007669"/>
    <property type="project" value="TreeGrafter"/>
</dbReference>
<dbReference type="EMBL" id="NCKV01051260">
    <property type="protein sequence ID" value="RWS07513.1"/>
    <property type="molecule type" value="Genomic_DNA"/>
</dbReference>
<sequence>MKRKAKFVFGIPTVQRPVQDYLLITLQSLIKNLNVTERNKILLVLLIAEIDPFKINNITNCYPEYSNKTTFDDPLYRVRWRTKQNLDFAFLMNYCKDRGEYYIQLEDDIISRKNYVTIIENHLKSVSKSKDWFLVTLSNLGYIGKLIKS</sequence>
<organism evidence="2 3">
    <name type="scientific">Leptotrombidium deliense</name>
    <dbReference type="NCBI Taxonomy" id="299467"/>
    <lineage>
        <taxon>Eukaryota</taxon>
        <taxon>Metazoa</taxon>
        <taxon>Ecdysozoa</taxon>
        <taxon>Arthropoda</taxon>
        <taxon>Chelicerata</taxon>
        <taxon>Arachnida</taxon>
        <taxon>Acari</taxon>
        <taxon>Acariformes</taxon>
        <taxon>Trombidiformes</taxon>
        <taxon>Prostigmata</taxon>
        <taxon>Anystina</taxon>
        <taxon>Parasitengona</taxon>
        <taxon>Trombiculoidea</taxon>
        <taxon>Trombiculidae</taxon>
        <taxon>Leptotrombidium</taxon>
    </lineage>
</organism>
<dbReference type="VEuPathDB" id="VectorBase:LDEU014144"/>
<dbReference type="PANTHER" id="PTHR12062">
    <property type="entry name" value="N-ACETYLGLUCOSAMINYLTRANSFERASE VI"/>
    <property type="match status" value="1"/>
</dbReference>
<evidence type="ECO:0000259" key="1">
    <source>
        <dbReference type="Pfam" id="PF04666"/>
    </source>
</evidence>
<dbReference type="OrthoDB" id="2016523at2759"/>
<evidence type="ECO:0000313" key="3">
    <source>
        <dbReference type="Proteomes" id="UP000288716"/>
    </source>
</evidence>
<evidence type="ECO:0000313" key="2">
    <source>
        <dbReference type="EMBL" id="RWS07513.1"/>
    </source>
</evidence>
<dbReference type="STRING" id="299467.A0A443QWZ5"/>